<name>A0A2T5RPD8_9FIRM</name>
<dbReference type="Gene3D" id="3.40.50.720">
    <property type="entry name" value="NAD(P)-binding Rossmann-like Domain"/>
    <property type="match status" value="1"/>
</dbReference>
<dbReference type="OrthoDB" id="9808167at2"/>
<dbReference type="Pfam" id="PF00742">
    <property type="entry name" value="Homoserine_dh"/>
    <property type="match status" value="1"/>
</dbReference>
<evidence type="ECO:0000256" key="3">
    <source>
        <dbReference type="ARBA" id="ARBA00006753"/>
    </source>
</evidence>
<dbReference type="Gene3D" id="3.30.360.10">
    <property type="entry name" value="Dihydrodipicolinate Reductase, domain 2"/>
    <property type="match status" value="1"/>
</dbReference>
<dbReference type="Pfam" id="PF03447">
    <property type="entry name" value="NAD_binding_3"/>
    <property type="match status" value="1"/>
</dbReference>
<comment type="similarity">
    <text evidence="3">Belongs to the homoserine dehydrogenase family.</text>
</comment>
<keyword evidence="10" id="KW-0486">Methionine biosynthesis</keyword>
<dbReference type="PANTHER" id="PTHR43331">
    <property type="entry name" value="HOMOSERINE DEHYDROGENASE"/>
    <property type="match status" value="1"/>
</dbReference>
<comment type="caution">
    <text evidence="14">The sequence shown here is derived from an EMBL/GenBank/DDBJ whole genome shotgun (WGS) entry which is preliminary data.</text>
</comment>
<sequence>MLKLALIANQTDSLEGFFDFFIENKNKIEKKAAQKFEITYIFNDSPENEVKAFLAARDVDLKVTDNYQQLVKNKEVDIIIELSRKFETADYLLQALKNKKQVITSNHKVLAENYLLIKEAEKKFRTRVFFSAVFSPLPLKTLLNNFYSLDEVKEINGVLNATTNFILSEMEKNTVSMKETVEQAKELSYTEENPEFDLSGRDSLNKSILLADLIYNTALDPSQVQAKGIKGITSYDLIYAAELGYKIKLISTIKKQDEKIYFGVRPNLVPENSFFSSLNDNSNGIELFSNYNSRTFIKAENNESAASNLFSQDLISAAEIISSQNDINFDLEALRANKINLDDLYQQQANNFYVRLQLEKDKQIIEKIKDIFSEKNLADLILHDNLTETPLLPVIIITKKIKEKDLEELLKEVENLEGVLTVNNVIAVKTE</sequence>
<evidence type="ECO:0000256" key="2">
    <source>
        <dbReference type="ARBA" id="ARBA00005062"/>
    </source>
</evidence>
<evidence type="ECO:0000256" key="7">
    <source>
        <dbReference type="ARBA" id="ARBA00022697"/>
    </source>
</evidence>
<evidence type="ECO:0000259" key="13">
    <source>
        <dbReference type="Pfam" id="PF03447"/>
    </source>
</evidence>
<dbReference type="Gene3D" id="3.30.70.260">
    <property type="match status" value="1"/>
</dbReference>
<proteinExistence type="inferred from homology"/>
<dbReference type="InterPro" id="IPR036291">
    <property type="entry name" value="NAD(P)-bd_dom_sf"/>
</dbReference>
<dbReference type="SUPFAM" id="SSF51735">
    <property type="entry name" value="NAD(P)-binding Rossmann-fold domains"/>
    <property type="match status" value="1"/>
</dbReference>
<evidence type="ECO:0000256" key="1">
    <source>
        <dbReference type="ARBA" id="ARBA00005056"/>
    </source>
</evidence>
<protein>
    <recommendedName>
        <fullName evidence="5">Homoserine dehydrogenase</fullName>
        <ecNumber evidence="4">1.1.1.3</ecNumber>
    </recommendedName>
</protein>
<feature type="domain" description="Aspartate/homoserine dehydrogenase NAD-binding" evidence="13">
    <location>
        <begin position="27"/>
        <end position="130"/>
    </location>
</feature>
<evidence type="ECO:0000313" key="15">
    <source>
        <dbReference type="Proteomes" id="UP000244089"/>
    </source>
</evidence>
<organism evidence="14 15">
    <name type="scientific">Halanaerobium saccharolyticum</name>
    <dbReference type="NCBI Taxonomy" id="43595"/>
    <lineage>
        <taxon>Bacteria</taxon>
        <taxon>Bacillati</taxon>
        <taxon>Bacillota</taxon>
        <taxon>Clostridia</taxon>
        <taxon>Halanaerobiales</taxon>
        <taxon>Halanaerobiaceae</taxon>
        <taxon>Halanaerobium</taxon>
    </lineage>
</organism>
<dbReference type="GO" id="GO:0004412">
    <property type="term" value="F:homoserine dehydrogenase activity"/>
    <property type="evidence" value="ECO:0007669"/>
    <property type="project" value="UniProtKB-EC"/>
</dbReference>
<dbReference type="FunFam" id="3.30.360.10:FF:000005">
    <property type="entry name" value="Homoserine dehydrogenase"/>
    <property type="match status" value="1"/>
</dbReference>
<accession>A0A2T5RPD8</accession>
<evidence type="ECO:0000259" key="12">
    <source>
        <dbReference type="Pfam" id="PF00742"/>
    </source>
</evidence>
<evidence type="ECO:0000256" key="6">
    <source>
        <dbReference type="ARBA" id="ARBA00022605"/>
    </source>
</evidence>
<comment type="pathway">
    <text evidence="1">Amino-acid biosynthesis; L-threonine biosynthesis; L-threonine from L-aspartate: step 3/5.</text>
</comment>
<evidence type="ECO:0000256" key="4">
    <source>
        <dbReference type="ARBA" id="ARBA00013213"/>
    </source>
</evidence>
<dbReference type="NCBIfam" id="NF004976">
    <property type="entry name" value="PRK06349.1"/>
    <property type="match status" value="1"/>
</dbReference>
<dbReference type="UniPathway" id="UPA00050">
    <property type="reaction ID" value="UER00063"/>
</dbReference>
<dbReference type="GO" id="GO:0050661">
    <property type="term" value="F:NADP binding"/>
    <property type="evidence" value="ECO:0007669"/>
    <property type="project" value="InterPro"/>
</dbReference>
<evidence type="ECO:0000256" key="11">
    <source>
        <dbReference type="ARBA" id="ARBA00048841"/>
    </source>
</evidence>
<keyword evidence="6" id="KW-0028">Amino-acid biosynthesis</keyword>
<dbReference type="EMBL" id="QAXS01000004">
    <property type="protein sequence ID" value="PTW01673.1"/>
    <property type="molecule type" value="Genomic_DNA"/>
</dbReference>
<dbReference type="InterPro" id="IPR001342">
    <property type="entry name" value="HDH_cat"/>
</dbReference>
<keyword evidence="8" id="KW-0560">Oxidoreductase</keyword>
<feature type="domain" description="Homoserine dehydrogenase catalytic" evidence="12">
    <location>
        <begin position="140"/>
        <end position="300"/>
    </location>
</feature>
<evidence type="ECO:0000256" key="10">
    <source>
        <dbReference type="ARBA" id="ARBA00023167"/>
    </source>
</evidence>
<evidence type="ECO:0000256" key="8">
    <source>
        <dbReference type="ARBA" id="ARBA00023002"/>
    </source>
</evidence>
<reference evidence="14 15" key="1">
    <citation type="submission" date="2018-04" db="EMBL/GenBank/DDBJ databases">
        <title>Subsurface microbial communities from deep shales in Ohio and West Virginia, USA.</title>
        <authorList>
            <person name="Wrighton K."/>
        </authorList>
    </citation>
    <scope>NUCLEOTIDE SEQUENCE [LARGE SCALE GENOMIC DNA]</scope>
    <source>
        <strain evidence="14 15">WC1</strain>
    </source>
</reference>
<dbReference type="SUPFAM" id="SSF55347">
    <property type="entry name" value="Glyceraldehyde-3-phosphate dehydrogenase-like, C-terminal domain"/>
    <property type="match status" value="1"/>
</dbReference>
<gene>
    <name evidence="14" type="ORF">C8C76_10420</name>
</gene>
<evidence type="ECO:0000256" key="9">
    <source>
        <dbReference type="ARBA" id="ARBA00023053"/>
    </source>
</evidence>
<dbReference type="RefSeq" id="WP_108138340.1">
    <property type="nucleotide sequence ID" value="NZ_QAXS01000004.1"/>
</dbReference>
<dbReference type="PANTHER" id="PTHR43331:SF1">
    <property type="entry name" value="HOMOSERINE DEHYDROGENASE"/>
    <property type="match status" value="1"/>
</dbReference>
<comment type="pathway">
    <text evidence="2">Amino-acid biosynthesis; L-methionine biosynthesis via de novo pathway; L-homoserine from L-aspartate: step 3/3.</text>
</comment>
<dbReference type="GO" id="GO:0009088">
    <property type="term" value="P:threonine biosynthetic process"/>
    <property type="evidence" value="ECO:0007669"/>
    <property type="project" value="UniProtKB-UniPathway"/>
</dbReference>
<keyword evidence="7" id="KW-0791">Threonine biosynthesis</keyword>
<comment type="catalytic activity">
    <reaction evidence="11">
        <text>L-homoserine + NADP(+) = L-aspartate 4-semialdehyde + NADPH + H(+)</text>
        <dbReference type="Rhea" id="RHEA:15761"/>
        <dbReference type="ChEBI" id="CHEBI:15378"/>
        <dbReference type="ChEBI" id="CHEBI:57476"/>
        <dbReference type="ChEBI" id="CHEBI:57783"/>
        <dbReference type="ChEBI" id="CHEBI:58349"/>
        <dbReference type="ChEBI" id="CHEBI:537519"/>
        <dbReference type="EC" id="1.1.1.3"/>
    </reaction>
    <physiologicalReaction direction="right-to-left" evidence="11">
        <dbReference type="Rhea" id="RHEA:15763"/>
    </physiologicalReaction>
</comment>
<evidence type="ECO:0000256" key="5">
    <source>
        <dbReference type="ARBA" id="ARBA00013376"/>
    </source>
</evidence>
<keyword evidence="9" id="KW-0915">Sodium</keyword>
<dbReference type="UniPathway" id="UPA00051">
    <property type="reaction ID" value="UER00465"/>
</dbReference>
<dbReference type="AlphaFoldDB" id="A0A2T5RPD8"/>
<dbReference type="Proteomes" id="UP000244089">
    <property type="component" value="Unassembled WGS sequence"/>
</dbReference>
<dbReference type="GO" id="GO:0009086">
    <property type="term" value="P:methionine biosynthetic process"/>
    <property type="evidence" value="ECO:0007669"/>
    <property type="project" value="UniProtKB-KW"/>
</dbReference>
<dbReference type="EC" id="1.1.1.3" evidence="4"/>
<dbReference type="InterPro" id="IPR005106">
    <property type="entry name" value="Asp/hSer_DH_NAD-bd"/>
</dbReference>
<evidence type="ECO:0000313" key="14">
    <source>
        <dbReference type="EMBL" id="PTW01673.1"/>
    </source>
</evidence>